<name>A0ACA9RUU3_9GLOM</name>
<dbReference type="Proteomes" id="UP000789920">
    <property type="component" value="Unassembled WGS sequence"/>
</dbReference>
<feature type="non-terminal residue" evidence="1">
    <location>
        <position position="1"/>
    </location>
</feature>
<feature type="non-terminal residue" evidence="1">
    <location>
        <position position="149"/>
    </location>
</feature>
<gene>
    <name evidence="1" type="ORF">RPERSI_LOCUS23179</name>
</gene>
<protein>
    <submittedName>
        <fullName evidence="1">15301_t:CDS:1</fullName>
    </submittedName>
</protein>
<evidence type="ECO:0000313" key="1">
    <source>
        <dbReference type="EMBL" id="CAG8810879.1"/>
    </source>
</evidence>
<accession>A0ACA9RUU3</accession>
<keyword evidence="2" id="KW-1185">Reference proteome</keyword>
<reference evidence="1" key="1">
    <citation type="submission" date="2021-06" db="EMBL/GenBank/DDBJ databases">
        <authorList>
            <person name="Kallberg Y."/>
            <person name="Tangrot J."/>
            <person name="Rosling A."/>
        </authorList>
    </citation>
    <scope>NUCLEOTIDE SEQUENCE</scope>
    <source>
        <strain evidence="1">MA461A</strain>
    </source>
</reference>
<evidence type="ECO:0000313" key="2">
    <source>
        <dbReference type="Proteomes" id="UP000789920"/>
    </source>
</evidence>
<sequence>HTNKNDTALLDAYQPEEIYSQYIIWTAEKGYIVIDYPSKVYRISDTHECIDGNQPLCLIIDIDTKQKPDPSDPKLPSLDSEKINHKDLISRILVACTNALSLIPGYYRKLNSFTEKVIKLVGNPYSKFIDAGLSKSRFSLRLLGSAKKR</sequence>
<organism evidence="1 2">
    <name type="scientific">Racocetra persica</name>
    <dbReference type="NCBI Taxonomy" id="160502"/>
    <lineage>
        <taxon>Eukaryota</taxon>
        <taxon>Fungi</taxon>
        <taxon>Fungi incertae sedis</taxon>
        <taxon>Mucoromycota</taxon>
        <taxon>Glomeromycotina</taxon>
        <taxon>Glomeromycetes</taxon>
        <taxon>Diversisporales</taxon>
        <taxon>Gigasporaceae</taxon>
        <taxon>Racocetra</taxon>
    </lineage>
</organism>
<proteinExistence type="predicted"/>
<dbReference type="EMBL" id="CAJVQC010071739">
    <property type="protein sequence ID" value="CAG8810879.1"/>
    <property type="molecule type" value="Genomic_DNA"/>
</dbReference>
<comment type="caution">
    <text evidence="1">The sequence shown here is derived from an EMBL/GenBank/DDBJ whole genome shotgun (WGS) entry which is preliminary data.</text>
</comment>